<dbReference type="SUPFAM" id="SSF49854">
    <property type="entry name" value="Spermadhesin, CUB domain"/>
    <property type="match status" value="1"/>
</dbReference>
<protein>
    <recommendedName>
        <fullName evidence="3">CUB domain-containing protein</fullName>
    </recommendedName>
</protein>
<evidence type="ECO:0000313" key="1">
    <source>
        <dbReference type="EMBL" id="PAA74144.1"/>
    </source>
</evidence>
<comment type="caution">
    <text evidence="1">The sequence shown here is derived from an EMBL/GenBank/DDBJ whole genome shotgun (WGS) entry which is preliminary data.</text>
</comment>
<dbReference type="AlphaFoldDB" id="A0A267FLR2"/>
<evidence type="ECO:0000313" key="2">
    <source>
        <dbReference type="Proteomes" id="UP000215902"/>
    </source>
</evidence>
<gene>
    <name evidence="1" type="ORF">BOX15_Mlig031475g1</name>
</gene>
<dbReference type="Proteomes" id="UP000215902">
    <property type="component" value="Unassembled WGS sequence"/>
</dbReference>
<proteinExistence type="predicted"/>
<sequence length="103" mass="11663">QLSCILYNLPLFDRLHVFLGDPSALLQVRLPFSGSLTSGYSWQMPQGADMISLVFTSDFSMVYKGFNITYEVCKLLLFKILALRFYSISSGWLCTHDLLLVVS</sequence>
<accession>A0A267FLR2</accession>
<dbReference type="EMBL" id="NIVC01000975">
    <property type="protein sequence ID" value="PAA74144.1"/>
    <property type="molecule type" value="Genomic_DNA"/>
</dbReference>
<feature type="non-terminal residue" evidence="1">
    <location>
        <position position="103"/>
    </location>
</feature>
<feature type="non-terminal residue" evidence="1">
    <location>
        <position position="1"/>
    </location>
</feature>
<organism evidence="1 2">
    <name type="scientific">Macrostomum lignano</name>
    <dbReference type="NCBI Taxonomy" id="282301"/>
    <lineage>
        <taxon>Eukaryota</taxon>
        <taxon>Metazoa</taxon>
        <taxon>Spiralia</taxon>
        <taxon>Lophotrochozoa</taxon>
        <taxon>Platyhelminthes</taxon>
        <taxon>Rhabditophora</taxon>
        <taxon>Macrostomorpha</taxon>
        <taxon>Macrostomida</taxon>
        <taxon>Macrostomidae</taxon>
        <taxon>Macrostomum</taxon>
    </lineage>
</organism>
<dbReference type="InterPro" id="IPR035914">
    <property type="entry name" value="Sperma_CUB_dom_sf"/>
</dbReference>
<keyword evidence="2" id="KW-1185">Reference proteome</keyword>
<reference evidence="1 2" key="1">
    <citation type="submission" date="2017-06" db="EMBL/GenBank/DDBJ databases">
        <title>A platform for efficient transgenesis in Macrostomum lignano, a flatworm model organism for stem cell research.</title>
        <authorList>
            <person name="Berezikov E."/>
        </authorList>
    </citation>
    <scope>NUCLEOTIDE SEQUENCE [LARGE SCALE GENOMIC DNA]</scope>
    <source>
        <strain evidence="1">DV1</strain>
        <tissue evidence="1">Whole organism</tissue>
    </source>
</reference>
<name>A0A267FLR2_9PLAT</name>
<evidence type="ECO:0008006" key="3">
    <source>
        <dbReference type="Google" id="ProtNLM"/>
    </source>
</evidence>